<sequence>MVESEISVEKVSIDPQNPPQGLGLFIKGFFPALERFGRDPVIIRRDDGTTVIFSEKKSTNEPLDS</sequence>
<comment type="caution">
    <text evidence="1">The sequence shown here is derived from an EMBL/GenBank/DDBJ whole genome shotgun (WGS) entry which is preliminary data.</text>
</comment>
<name>X0XM00_9ZZZZ</name>
<dbReference type="AlphaFoldDB" id="X0XM00"/>
<gene>
    <name evidence="1" type="ORF">S01H1_49915</name>
</gene>
<dbReference type="EMBL" id="BARS01032137">
    <property type="protein sequence ID" value="GAG25961.1"/>
    <property type="molecule type" value="Genomic_DNA"/>
</dbReference>
<proteinExistence type="predicted"/>
<reference evidence="1" key="1">
    <citation type="journal article" date="2014" name="Front. Microbiol.">
        <title>High frequency of phylogenetically diverse reductive dehalogenase-homologous genes in deep subseafloor sedimentary metagenomes.</title>
        <authorList>
            <person name="Kawai M."/>
            <person name="Futagami T."/>
            <person name="Toyoda A."/>
            <person name="Takaki Y."/>
            <person name="Nishi S."/>
            <person name="Hori S."/>
            <person name="Arai W."/>
            <person name="Tsubouchi T."/>
            <person name="Morono Y."/>
            <person name="Uchiyama I."/>
            <person name="Ito T."/>
            <person name="Fujiyama A."/>
            <person name="Inagaki F."/>
            <person name="Takami H."/>
        </authorList>
    </citation>
    <scope>NUCLEOTIDE SEQUENCE</scope>
    <source>
        <strain evidence="1">Expedition CK06-06</strain>
    </source>
</reference>
<accession>X0XM00</accession>
<protein>
    <submittedName>
        <fullName evidence="1">Uncharacterized protein</fullName>
    </submittedName>
</protein>
<organism evidence="1">
    <name type="scientific">marine sediment metagenome</name>
    <dbReference type="NCBI Taxonomy" id="412755"/>
    <lineage>
        <taxon>unclassified sequences</taxon>
        <taxon>metagenomes</taxon>
        <taxon>ecological metagenomes</taxon>
    </lineage>
</organism>
<evidence type="ECO:0000313" key="1">
    <source>
        <dbReference type="EMBL" id="GAG25961.1"/>
    </source>
</evidence>